<dbReference type="Proteomes" id="UP000788993">
    <property type="component" value="Unassembled WGS sequence"/>
</dbReference>
<dbReference type="AlphaFoldDB" id="A0A9P8P4D7"/>
<evidence type="ECO:0000313" key="1">
    <source>
        <dbReference type="EMBL" id="KAH3665308.1"/>
    </source>
</evidence>
<accession>A0A9P8P4D7</accession>
<sequence>MIVVISYTFKDGVRFLETSNSARTSCWSGFTLKSSLLITRQTLAAKNDSLAIGLSNSSALSRIRRSLVSETSSVVNKYEMWSSRAVGTTG</sequence>
<evidence type="ECO:0000313" key="2">
    <source>
        <dbReference type="Proteomes" id="UP000788993"/>
    </source>
</evidence>
<reference evidence="1" key="2">
    <citation type="submission" date="2021-01" db="EMBL/GenBank/DDBJ databases">
        <authorList>
            <person name="Schikora-Tamarit M.A."/>
        </authorList>
    </citation>
    <scope>NUCLEOTIDE SEQUENCE</scope>
    <source>
        <strain evidence="1">NCAIM Y.01608</strain>
    </source>
</reference>
<reference evidence="1" key="1">
    <citation type="journal article" date="2021" name="Open Biol.">
        <title>Shared evolutionary footprints suggest mitochondrial oxidative damage underlies multiple complex I losses in fungi.</title>
        <authorList>
            <person name="Schikora-Tamarit M.A."/>
            <person name="Marcet-Houben M."/>
            <person name="Nosek J."/>
            <person name="Gabaldon T."/>
        </authorList>
    </citation>
    <scope>NUCLEOTIDE SEQUENCE</scope>
    <source>
        <strain evidence="1">NCAIM Y.01608</strain>
    </source>
</reference>
<proteinExistence type="predicted"/>
<protein>
    <submittedName>
        <fullName evidence="1">Uncharacterized protein</fullName>
    </submittedName>
</protein>
<dbReference type="EMBL" id="JAEUBD010001178">
    <property type="protein sequence ID" value="KAH3665308.1"/>
    <property type="molecule type" value="Genomic_DNA"/>
</dbReference>
<gene>
    <name evidence="1" type="ORF">OGATHE_004124</name>
</gene>
<keyword evidence="2" id="KW-1185">Reference proteome</keyword>
<comment type="caution">
    <text evidence="1">The sequence shown here is derived from an EMBL/GenBank/DDBJ whole genome shotgun (WGS) entry which is preliminary data.</text>
</comment>
<name>A0A9P8P4D7_9ASCO</name>
<organism evidence="1 2">
    <name type="scientific">Ogataea polymorpha</name>
    <dbReference type="NCBI Taxonomy" id="460523"/>
    <lineage>
        <taxon>Eukaryota</taxon>
        <taxon>Fungi</taxon>
        <taxon>Dikarya</taxon>
        <taxon>Ascomycota</taxon>
        <taxon>Saccharomycotina</taxon>
        <taxon>Pichiomycetes</taxon>
        <taxon>Pichiales</taxon>
        <taxon>Pichiaceae</taxon>
        <taxon>Ogataea</taxon>
    </lineage>
</organism>